<feature type="domain" description="C2H2-type" evidence="12">
    <location>
        <begin position="521"/>
        <end position="543"/>
    </location>
</feature>
<evidence type="ECO:0000256" key="2">
    <source>
        <dbReference type="ARBA" id="ARBA00004123"/>
    </source>
</evidence>
<dbReference type="Proteomes" id="UP000085678">
    <property type="component" value="Unplaced"/>
</dbReference>
<comment type="function">
    <text evidence="1">May be involved in transcriptional regulation.</text>
</comment>
<feature type="domain" description="C2H2-type" evidence="12">
    <location>
        <begin position="545"/>
        <end position="572"/>
    </location>
</feature>
<feature type="domain" description="C2H2-type" evidence="12">
    <location>
        <begin position="658"/>
        <end position="682"/>
    </location>
</feature>
<dbReference type="RefSeq" id="XP_013419809.1">
    <property type="nucleotide sequence ID" value="XM_013564355.1"/>
</dbReference>
<dbReference type="FunFam" id="3.30.160.60:FF:000624">
    <property type="entry name" value="zinc finger protein 697"/>
    <property type="match status" value="1"/>
</dbReference>
<dbReference type="PROSITE" id="PS50157">
    <property type="entry name" value="ZINC_FINGER_C2H2_2"/>
    <property type="match status" value="14"/>
</dbReference>
<feature type="domain" description="C2H2-type" evidence="12">
    <location>
        <begin position="371"/>
        <end position="398"/>
    </location>
</feature>
<evidence type="ECO:0000313" key="13">
    <source>
        <dbReference type="Proteomes" id="UP000085678"/>
    </source>
</evidence>
<dbReference type="FunFam" id="3.30.160.60:FF:000016">
    <property type="entry name" value="zinc finger protein 37 homolog"/>
    <property type="match status" value="1"/>
</dbReference>
<feature type="domain" description="C2H2-type" evidence="12">
    <location>
        <begin position="715"/>
        <end position="742"/>
    </location>
</feature>
<dbReference type="Pfam" id="PF13894">
    <property type="entry name" value="zf-C2H2_4"/>
    <property type="match status" value="1"/>
</dbReference>
<dbReference type="FunFam" id="3.30.160.60:FF:000065">
    <property type="entry name" value="B-cell CLL/lymphoma 6, member B"/>
    <property type="match status" value="1"/>
</dbReference>
<keyword evidence="9" id="KW-0804">Transcription</keyword>
<feature type="domain" description="C2H2-type" evidence="12">
    <location>
        <begin position="450"/>
        <end position="477"/>
    </location>
</feature>
<dbReference type="InParanoid" id="A0A1S3KBJ2"/>
<evidence type="ECO:0000256" key="1">
    <source>
        <dbReference type="ARBA" id="ARBA00003767"/>
    </source>
</evidence>
<keyword evidence="6" id="KW-0862">Zinc</keyword>
<keyword evidence="7" id="KW-0805">Transcription regulation</keyword>
<dbReference type="GO" id="GO:0001228">
    <property type="term" value="F:DNA-binding transcription activator activity, RNA polymerase II-specific"/>
    <property type="evidence" value="ECO:0007669"/>
    <property type="project" value="TreeGrafter"/>
</dbReference>
<evidence type="ECO:0000256" key="3">
    <source>
        <dbReference type="ARBA" id="ARBA00022723"/>
    </source>
</evidence>
<dbReference type="FunFam" id="3.30.160.60:FF:000110">
    <property type="entry name" value="Zinc finger protein-like"/>
    <property type="match status" value="1"/>
</dbReference>
<sequence length="749" mass="86730">MSTTSENGIKESIYHEKYTPPITMLGKVLENSIANGQGGEFQEKIIVNGVVDANRGDGTITGNDHGEETDGYAKMPFPLPPHCHDNVDRLLATEIPTATTSKDLEINQKCCICGPPKGTSKPEYTKLSLFPSVQREVHELLKILTAPDDSDACCERCLGFMKTFIKLKNDFLSMKRLIISLNADAQLEQSKTINHTELEKEEHGLNDQENETHNLDNQEQTSEVLIKKETIYGFGYEETCDRNLPPADECGSHESTHTGQRHYMYILHPFRCHNCNEKFFNKIAFLKHNEECMKDDVTSTTETESVVKDDKKTSIDTGTKSLTYLHCDKTFSKDNERTRHNKINQLNCSYCGKSFKRTSALKRHEKIHAIYTCSHCDRTFKRKVDLVSHAVIHTDDRLKCKSCEKTFTRMADLVEHGKIHELKCHHCDKSCWGPRALKKHEKIHTDEKKHKCNHCGKPFAYRCYLKKHMEIHTGKIHTRKRKKLRATTGSTYMYTCSHCDRTFKRKVHLVSHAVIHKDDRLKCKSCEETFTRMADLVEHGKIHELICSHCGKSCWGPRALKKHEKIHTEKKKHKCNHCGKPFVYACYLKMHMRIHTGEKPYRCTYCTKSFALGPCLKIHIMNKHTGEKPYKCQYCERGFSVKIACIEHERTHTGERPFKCDFCDKSFKSRSHWLSHVKNHQGILKPLVCSYCGKRFTVRSLLVIHERTHTGEKPFKCNYCDKRFIRKNKCNEHERIHTRDKTVKIKPNQ</sequence>
<dbReference type="InterPro" id="IPR036236">
    <property type="entry name" value="Znf_C2H2_sf"/>
</dbReference>
<dbReference type="FunFam" id="3.30.160.60:FF:000688">
    <property type="entry name" value="zinc finger protein 197 isoform X1"/>
    <property type="match status" value="2"/>
</dbReference>
<name>A0A1S3KBJ2_LINAN</name>
<organism evidence="13 14">
    <name type="scientific">Lingula anatina</name>
    <name type="common">Brachiopod</name>
    <name type="synonym">Lingula unguis</name>
    <dbReference type="NCBI Taxonomy" id="7574"/>
    <lineage>
        <taxon>Eukaryota</taxon>
        <taxon>Metazoa</taxon>
        <taxon>Spiralia</taxon>
        <taxon>Lophotrochozoa</taxon>
        <taxon>Brachiopoda</taxon>
        <taxon>Linguliformea</taxon>
        <taxon>Lingulata</taxon>
        <taxon>Lingulida</taxon>
        <taxon>Linguloidea</taxon>
        <taxon>Lingulidae</taxon>
        <taxon>Lingula</taxon>
    </lineage>
</organism>
<dbReference type="GO" id="GO:0000978">
    <property type="term" value="F:RNA polymerase II cis-regulatory region sequence-specific DNA binding"/>
    <property type="evidence" value="ECO:0007669"/>
    <property type="project" value="TreeGrafter"/>
</dbReference>
<evidence type="ECO:0000256" key="9">
    <source>
        <dbReference type="ARBA" id="ARBA00023163"/>
    </source>
</evidence>
<feature type="domain" description="C2H2-type" evidence="12">
    <location>
        <begin position="422"/>
        <end position="449"/>
    </location>
</feature>
<dbReference type="PROSITE" id="PS00028">
    <property type="entry name" value="ZINC_FINGER_C2H2_1"/>
    <property type="match status" value="14"/>
</dbReference>
<evidence type="ECO:0000256" key="5">
    <source>
        <dbReference type="ARBA" id="ARBA00022771"/>
    </source>
</evidence>
<dbReference type="PANTHER" id="PTHR24376:SF38">
    <property type="entry name" value="ZINC FINGER PROTEIN 445"/>
    <property type="match status" value="1"/>
</dbReference>
<feature type="domain" description="C2H2-type" evidence="12">
    <location>
        <begin position="573"/>
        <end position="600"/>
    </location>
</feature>
<dbReference type="InterPro" id="IPR013087">
    <property type="entry name" value="Znf_C2H2_type"/>
</dbReference>
<feature type="domain" description="C2H2-type" evidence="12">
    <location>
        <begin position="630"/>
        <end position="657"/>
    </location>
</feature>
<keyword evidence="8" id="KW-0238">DNA-binding</keyword>
<evidence type="ECO:0000313" key="14">
    <source>
        <dbReference type="RefSeq" id="XP_013419809.1"/>
    </source>
</evidence>
<comment type="subcellular location">
    <subcellularLocation>
        <location evidence="2">Nucleus</location>
    </subcellularLocation>
</comment>
<dbReference type="GO" id="GO:0005634">
    <property type="term" value="C:nucleus"/>
    <property type="evidence" value="ECO:0007669"/>
    <property type="project" value="UniProtKB-SubCell"/>
</dbReference>
<keyword evidence="3" id="KW-0479">Metal-binding</keyword>
<feature type="domain" description="C2H2-type" evidence="12">
    <location>
        <begin position="601"/>
        <end position="629"/>
    </location>
</feature>
<feature type="domain" description="C2H2-type" evidence="12">
    <location>
        <begin position="494"/>
        <end position="521"/>
    </location>
</feature>
<evidence type="ECO:0000256" key="11">
    <source>
        <dbReference type="PROSITE-ProRule" id="PRU00042"/>
    </source>
</evidence>
<accession>A0A1S3KBJ2</accession>
<dbReference type="Gene3D" id="3.30.160.60">
    <property type="entry name" value="Classic Zinc Finger"/>
    <property type="match status" value="10"/>
</dbReference>
<dbReference type="KEGG" id="lak:106180378"/>
<proteinExistence type="predicted"/>
<feature type="domain" description="C2H2-type" evidence="12">
    <location>
        <begin position="398"/>
        <end position="420"/>
    </location>
</feature>
<dbReference type="GeneID" id="106180378"/>
<dbReference type="SUPFAM" id="SSF57667">
    <property type="entry name" value="beta-beta-alpha zinc fingers"/>
    <property type="match status" value="8"/>
</dbReference>
<feature type="domain" description="C2H2-type" evidence="12">
    <location>
        <begin position="687"/>
        <end position="714"/>
    </location>
</feature>
<keyword evidence="10" id="KW-0539">Nucleus</keyword>
<dbReference type="FunFam" id="3.30.160.60:FF:000097">
    <property type="entry name" value="Zinc finger protein"/>
    <property type="match status" value="1"/>
</dbReference>
<dbReference type="FunFam" id="3.30.160.60:FF:000478">
    <property type="entry name" value="Zinc finger protein 133"/>
    <property type="match status" value="1"/>
</dbReference>
<dbReference type="PANTHER" id="PTHR24376">
    <property type="entry name" value="ZINC FINGER PROTEIN"/>
    <property type="match status" value="1"/>
</dbReference>
<dbReference type="OrthoDB" id="6344893at2759"/>
<keyword evidence="5 11" id="KW-0863">Zinc-finger</keyword>
<dbReference type="SMART" id="SM00355">
    <property type="entry name" value="ZnF_C2H2"/>
    <property type="match status" value="15"/>
</dbReference>
<dbReference type="Pfam" id="PF00096">
    <property type="entry name" value="zf-C2H2"/>
    <property type="match status" value="6"/>
</dbReference>
<keyword evidence="4" id="KW-0677">Repeat</keyword>
<evidence type="ECO:0000256" key="7">
    <source>
        <dbReference type="ARBA" id="ARBA00023015"/>
    </source>
</evidence>
<feature type="domain" description="C2H2-type" evidence="12">
    <location>
        <begin position="346"/>
        <end position="369"/>
    </location>
</feature>
<gene>
    <name evidence="14" type="primary">LOC106180378</name>
</gene>
<evidence type="ECO:0000256" key="4">
    <source>
        <dbReference type="ARBA" id="ARBA00022737"/>
    </source>
</evidence>
<evidence type="ECO:0000259" key="12">
    <source>
        <dbReference type="PROSITE" id="PS50157"/>
    </source>
</evidence>
<dbReference type="GO" id="GO:0008270">
    <property type="term" value="F:zinc ion binding"/>
    <property type="evidence" value="ECO:0007669"/>
    <property type="project" value="UniProtKB-KW"/>
</dbReference>
<keyword evidence="13" id="KW-1185">Reference proteome</keyword>
<evidence type="ECO:0000256" key="10">
    <source>
        <dbReference type="ARBA" id="ARBA00023242"/>
    </source>
</evidence>
<dbReference type="AlphaFoldDB" id="A0A1S3KBJ2"/>
<reference evidence="14" key="1">
    <citation type="submission" date="2025-08" db="UniProtKB">
        <authorList>
            <consortium name="RefSeq"/>
        </authorList>
    </citation>
    <scope>IDENTIFICATION</scope>
    <source>
        <tissue evidence="14">Gonads</tissue>
    </source>
</reference>
<evidence type="ECO:0000256" key="6">
    <source>
        <dbReference type="ARBA" id="ARBA00022833"/>
    </source>
</evidence>
<evidence type="ECO:0000256" key="8">
    <source>
        <dbReference type="ARBA" id="ARBA00023125"/>
    </source>
</evidence>
<protein>
    <submittedName>
        <fullName evidence="14">Zinc finger protein 665 isoform X1</fullName>
    </submittedName>
</protein>